<accession>A0A023BA85</accession>
<evidence type="ECO:0000313" key="6">
    <source>
        <dbReference type="EMBL" id="EZG78156.1"/>
    </source>
</evidence>
<proteinExistence type="inferred from homology"/>
<dbReference type="VEuPathDB" id="CryptoDB:GNI_040580"/>
<dbReference type="EMBL" id="AFNH02000310">
    <property type="protein sequence ID" value="EZG78156.1"/>
    <property type="molecule type" value="Genomic_DNA"/>
</dbReference>
<dbReference type="PANTHER" id="PTHR10894">
    <property type="entry name" value="NUCLEOLAR PROTEIN 5 NUCLEOLAR PROTEIN NOP5 NOP58"/>
    <property type="match status" value="1"/>
</dbReference>
<dbReference type="InterPro" id="IPR012974">
    <property type="entry name" value="NOP58/56_N"/>
</dbReference>
<keyword evidence="4" id="KW-0539">Nucleus</keyword>
<dbReference type="FunFam" id="1.10.246.90:FF:000005">
    <property type="entry name" value="Nucleolar protein 5, putative"/>
    <property type="match status" value="1"/>
</dbReference>
<dbReference type="SMART" id="SM00931">
    <property type="entry name" value="NOSIC"/>
    <property type="match status" value="1"/>
</dbReference>
<dbReference type="InterPro" id="IPR012976">
    <property type="entry name" value="NOSIC"/>
</dbReference>
<comment type="similarity">
    <text evidence="2">Belongs to the NOP5/NOP56 family.</text>
</comment>
<evidence type="ECO:0000256" key="2">
    <source>
        <dbReference type="ARBA" id="ARBA00009211"/>
    </source>
</evidence>
<dbReference type="GO" id="GO:0042254">
    <property type="term" value="P:ribosome biogenesis"/>
    <property type="evidence" value="ECO:0007669"/>
    <property type="project" value="UniProtKB-KW"/>
</dbReference>
<dbReference type="InterPro" id="IPR042239">
    <property type="entry name" value="Nop_C"/>
</dbReference>
<comment type="subcellular location">
    <subcellularLocation>
        <location evidence="1">Nucleus</location>
        <location evidence="1">Nucleolus</location>
    </subcellularLocation>
</comment>
<dbReference type="GO" id="GO:0032040">
    <property type="term" value="C:small-subunit processome"/>
    <property type="evidence" value="ECO:0007669"/>
    <property type="project" value="InterPro"/>
</dbReference>
<keyword evidence="3" id="KW-0690">Ribosome biogenesis</keyword>
<dbReference type="GeneID" id="22911564"/>
<sequence length="437" mass="48780">MVYLLAETPQGYGLFKMAKDSLLEVTPEDIRDRFKDAVSTKDSIRLESFRRFKDMKEATEEAIKIQEGAIGSVLKSFLKKSLRKKGDDVTLAVWDKVLAGNIKKKFDIQVVLSPTVHEIFRTVREYMSELVADLDDSTAMGMSLSHSLSRFKLKFSPEKVDVMIIQAVGLLEDLDKEANNLAMRLKEWYGFHFPELLKIVDSNQAFAKCVLKIGYRTNVKTVDSFNDCELSDEVETQLRNAAETSMGSDLVDEDLACINEVANRVLAIYQYREELTDYLKKRMEAIAPNLTYLVGEILGAKLLAQAGSLSGLAKQPASTVQILGAEKALFRALKTRSNTPKYGLVYHAKVVGQAPPKIKGKMSRVIANKIALCVRTDAYGEPTEPGVAVGAKAFCEKRLEQLGEEMANSGNVSFRKFATQHAQKYTPSRLRNKPDQA</sequence>
<dbReference type="Proteomes" id="UP000019763">
    <property type="component" value="Unassembled WGS sequence"/>
</dbReference>
<dbReference type="PANTHER" id="PTHR10894:SF1">
    <property type="entry name" value="NUCLEOLAR PROTEIN 58"/>
    <property type="match status" value="1"/>
</dbReference>
<evidence type="ECO:0000256" key="1">
    <source>
        <dbReference type="ARBA" id="ARBA00004604"/>
    </source>
</evidence>
<organism evidence="6 7">
    <name type="scientific">Gregarina niphandrodes</name>
    <name type="common">Septate eugregarine</name>
    <dbReference type="NCBI Taxonomy" id="110365"/>
    <lineage>
        <taxon>Eukaryota</taxon>
        <taxon>Sar</taxon>
        <taxon>Alveolata</taxon>
        <taxon>Apicomplexa</taxon>
        <taxon>Conoidasida</taxon>
        <taxon>Gregarinasina</taxon>
        <taxon>Eugregarinorida</taxon>
        <taxon>Gregarinidae</taxon>
        <taxon>Gregarina</taxon>
    </lineage>
</organism>
<dbReference type="Pfam" id="PF08156">
    <property type="entry name" value="NOP5NT"/>
    <property type="match status" value="1"/>
</dbReference>
<dbReference type="PROSITE" id="PS51358">
    <property type="entry name" value="NOP"/>
    <property type="match status" value="1"/>
</dbReference>
<dbReference type="GO" id="GO:0031428">
    <property type="term" value="C:box C/D methylation guide snoRNP complex"/>
    <property type="evidence" value="ECO:0007669"/>
    <property type="project" value="InterPro"/>
</dbReference>
<dbReference type="SUPFAM" id="SSF89124">
    <property type="entry name" value="Nop domain"/>
    <property type="match status" value="1"/>
</dbReference>
<dbReference type="AlphaFoldDB" id="A0A023BA85"/>
<gene>
    <name evidence="6" type="ORF">GNI_040580</name>
</gene>
<evidence type="ECO:0000256" key="4">
    <source>
        <dbReference type="ARBA" id="ARBA00023242"/>
    </source>
</evidence>
<keyword evidence="7" id="KW-1185">Reference proteome</keyword>
<feature type="domain" description="Nop" evidence="5">
    <location>
        <begin position="286"/>
        <end position="404"/>
    </location>
</feature>
<dbReference type="Gene3D" id="1.10.287.4070">
    <property type="match status" value="1"/>
</dbReference>
<comment type="caution">
    <text evidence="6">The sequence shown here is derived from an EMBL/GenBank/DDBJ whole genome shotgun (WGS) entry which is preliminary data.</text>
</comment>
<evidence type="ECO:0000259" key="5">
    <source>
        <dbReference type="PROSITE" id="PS51358"/>
    </source>
</evidence>
<dbReference type="Pfam" id="PF01798">
    <property type="entry name" value="Nop"/>
    <property type="match status" value="1"/>
</dbReference>
<reference evidence="6" key="1">
    <citation type="submission" date="2013-12" db="EMBL/GenBank/DDBJ databases">
        <authorList>
            <person name="Omoto C.K."/>
            <person name="Sibley D."/>
            <person name="Venepally P."/>
            <person name="Hadjithomas M."/>
            <person name="Karamycheva S."/>
            <person name="Brunk B."/>
            <person name="Roos D."/>
            <person name="Caler E."/>
            <person name="Lorenzi H."/>
        </authorList>
    </citation>
    <scope>NUCLEOTIDE SEQUENCE</scope>
</reference>
<dbReference type="RefSeq" id="XP_011129442.1">
    <property type="nucleotide sequence ID" value="XM_011131140.1"/>
</dbReference>
<dbReference type="OMA" id="MGMRSNW"/>
<protein>
    <submittedName>
        <fullName evidence="6">Nucleolar protein 5</fullName>
    </submittedName>
</protein>
<dbReference type="Gene3D" id="1.10.246.90">
    <property type="entry name" value="Nop domain"/>
    <property type="match status" value="1"/>
</dbReference>
<evidence type="ECO:0000313" key="7">
    <source>
        <dbReference type="Proteomes" id="UP000019763"/>
    </source>
</evidence>
<dbReference type="eggNOG" id="KOG2572">
    <property type="taxonomic scope" value="Eukaryota"/>
</dbReference>
<evidence type="ECO:0000256" key="3">
    <source>
        <dbReference type="ARBA" id="ARBA00022517"/>
    </source>
</evidence>
<dbReference type="InterPro" id="IPR036070">
    <property type="entry name" value="Nop_dom_sf"/>
</dbReference>
<name>A0A023BA85_GRENI</name>
<dbReference type="InterPro" id="IPR045056">
    <property type="entry name" value="Nop56/Nop58"/>
</dbReference>
<dbReference type="GO" id="GO:0030515">
    <property type="term" value="F:snoRNA binding"/>
    <property type="evidence" value="ECO:0007669"/>
    <property type="project" value="InterPro"/>
</dbReference>
<dbReference type="InterPro" id="IPR002687">
    <property type="entry name" value="Nop_dom"/>
</dbReference>
<dbReference type="OrthoDB" id="6780543at2759"/>